<name>A0A074YEU0_AURSE</name>
<dbReference type="RefSeq" id="XP_013344785.1">
    <property type="nucleotide sequence ID" value="XM_013489331.1"/>
</dbReference>
<keyword evidence="2" id="KW-1185">Reference proteome</keyword>
<dbReference type="HOGENOM" id="CLU_2003464_0_0_1"/>
<proteinExistence type="predicted"/>
<dbReference type="GeneID" id="25366105"/>
<gene>
    <name evidence="1" type="ORF">AUEXF2481DRAFT_3843</name>
</gene>
<dbReference type="Proteomes" id="UP000030641">
    <property type="component" value="Unassembled WGS sequence"/>
</dbReference>
<reference evidence="1 2" key="1">
    <citation type="journal article" date="2014" name="BMC Genomics">
        <title>Genome sequencing of four Aureobasidium pullulans varieties: biotechnological potential, stress tolerance, and description of new species.</title>
        <authorList>
            <person name="Gostin Ar C."/>
            <person name="Ohm R.A."/>
            <person name="Kogej T."/>
            <person name="Sonjak S."/>
            <person name="Turk M."/>
            <person name="Zajc J."/>
            <person name="Zalar P."/>
            <person name="Grube M."/>
            <person name="Sun H."/>
            <person name="Han J."/>
            <person name="Sharma A."/>
            <person name="Chiniquy J."/>
            <person name="Ngan C.Y."/>
            <person name="Lipzen A."/>
            <person name="Barry K."/>
            <person name="Grigoriev I.V."/>
            <person name="Gunde-Cimerman N."/>
        </authorList>
    </citation>
    <scope>NUCLEOTIDE SEQUENCE [LARGE SCALE GENOMIC DNA]</scope>
    <source>
        <strain evidence="1 2">EXF-2481</strain>
    </source>
</reference>
<sequence>MSIWTFVISEQFGMQHSSANVHEHEPTIFGVSTEEFDYQVSPGPAMAIEAVHSLATAVTFGDSPEVLTTCLNTTMAGSLTYEQATDMKWKCNEISTLVANNIDICSSINISKPTSHGESDLSKR</sequence>
<protein>
    <submittedName>
        <fullName evidence="1">Uncharacterized protein</fullName>
    </submittedName>
</protein>
<dbReference type="EMBL" id="KL584756">
    <property type="protein sequence ID" value="KEQ96323.1"/>
    <property type="molecule type" value="Genomic_DNA"/>
</dbReference>
<accession>A0A074YEU0</accession>
<dbReference type="InParanoid" id="A0A074YEU0"/>
<organism evidence="1 2">
    <name type="scientific">Aureobasidium subglaciale (strain EXF-2481)</name>
    <name type="common">Aureobasidium pullulans var. subglaciale</name>
    <dbReference type="NCBI Taxonomy" id="1043005"/>
    <lineage>
        <taxon>Eukaryota</taxon>
        <taxon>Fungi</taxon>
        <taxon>Dikarya</taxon>
        <taxon>Ascomycota</taxon>
        <taxon>Pezizomycotina</taxon>
        <taxon>Dothideomycetes</taxon>
        <taxon>Dothideomycetidae</taxon>
        <taxon>Dothideales</taxon>
        <taxon>Saccotheciaceae</taxon>
        <taxon>Aureobasidium</taxon>
    </lineage>
</organism>
<evidence type="ECO:0000313" key="1">
    <source>
        <dbReference type="EMBL" id="KEQ96323.1"/>
    </source>
</evidence>
<evidence type="ECO:0000313" key="2">
    <source>
        <dbReference type="Proteomes" id="UP000030641"/>
    </source>
</evidence>
<dbReference type="AlphaFoldDB" id="A0A074YEU0"/>